<feature type="transmembrane region" description="Helical" evidence="1">
    <location>
        <begin position="188"/>
        <end position="218"/>
    </location>
</feature>
<dbReference type="CDD" id="cd03392">
    <property type="entry name" value="PAP2_like_2"/>
    <property type="match status" value="1"/>
</dbReference>
<feature type="transmembrane region" description="Helical" evidence="1">
    <location>
        <begin position="238"/>
        <end position="256"/>
    </location>
</feature>
<evidence type="ECO:0000259" key="2">
    <source>
        <dbReference type="SMART" id="SM00014"/>
    </source>
</evidence>
<reference evidence="3 4" key="1">
    <citation type="journal article" date="2019" name="Genome Biol. Evol.">
        <title>Day and night: Metabolic profiles and evolutionary relationships of six axenic non-marine cyanobacteria.</title>
        <authorList>
            <person name="Will S.E."/>
            <person name="Henke P."/>
            <person name="Boedeker C."/>
            <person name="Huang S."/>
            <person name="Brinkmann H."/>
            <person name="Rohde M."/>
            <person name="Jarek M."/>
            <person name="Friedl T."/>
            <person name="Seufert S."/>
            <person name="Schumacher M."/>
            <person name="Overmann J."/>
            <person name="Neumann-Schaal M."/>
            <person name="Petersen J."/>
        </authorList>
    </citation>
    <scope>NUCLEOTIDE SEQUENCE [LARGE SCALE GENOMIC DNA]</scope>
    <source>
        <strain evidence="3 4">PCC 6912</strain>
    </source>
</reference>
<dbReference type="Proteomes" id="UP000268857">
    <property type="component" value="Unassembled WGS sequence"/>
</dbReference>
<protein>
    <recommendedName>
        <fullName evidence="2">Phosphatidic acid phosphatase type 2/haloperoxidase domain-containing protein</fullName>
    </recommendedName>
</protein>
<comment type="caution">
    <text evidence="3">The sequence shown here is derived from an EMBL/GenBank/DDBJ whole genome shotgun (WGS) entry which is preliminary data.</text>
</comment>
<accession>A0A433NH73</accession>
<dbReference type="SUPFAM" id="SSF48317">
    <property type="entry name" value="Acid phosphatase/Vanadium-dependent haloperoxidase"/>
    <property type="match status" value="1"/>
</dbReference>
<evidence type="ECO:0000256" key="1">
    <source>
        <dbReference type="SAM" id="Phobius"/>
    </source>
</evidence>
<dbReference type="AlphaFoldDB" id="A0A433NH73"/>
<feature type="transmembrane region" description="Helical" evidence="1">
    <location>
        <begin position="126"/>
        <end position="144"/>
    </location>
</feature>
<dbReference type="EMBL" id="RSCJ01000009">
    <property type="protein sequence ID" value="RUR81743.1"/>
    <property type="molecule type" value="Genomic_DNA"/>
</dbReference>
<dbReference type="PANTHER" id="PTHR14969">
    <property type="entry name" value="SPHINGOSINE-1-PHOSPHATE PHOSPHOHYDROLASE"/>
    <property type="match status" value="1"/>
</dbReference>
<keyword evidence="1" id="KW-0472">Membrane</keyword>
<feature type="domain" description="Phosphatidic acid phosphatase type 2/haloperoxidase" evidence="2">
    <location>
        <begin position="265"/>
        <end position="373"/>
    </location>
</feature>
<dbReference type="PANTHER" id="PTHR14969:SF13">
    <property type="entry name" value="AT30094P"/>
    <property type="match status" value="1"/>
</dbReference>
<dbReference type="InterPro" id="IPR000326">
    <property type="entry name" value="PAP2/HPO"/>
</dbReference>
<feature type="transmembrane region" description="Helical" evidence="1">
    <location>
        <begin position="150"/>
        <end position="167"/>
    </location>
</feature>
<feature type="transmembrane region" description="Helical" evidence="1">
    <location>
        <begin position="263"/>
        <end position="283"/>
    </location>
</feature>
<dbReference type="InterPro" id="IPR036938">
    <property type="entry name" value="PAP2/HPO_sf"/>
</dbReference>
<gene>
    <name evidence="3" type="ORF">PCC6912_26120</name>
</gene>
<evidence type="ECO:0000313" key="3">
    <source>
        <dbReference type="EMBL" id="RUR81743.1"/>
    </source>
</evidence>
<evidence type="ECO:0000313" key="4">
    <source>
        <dbReference type="Proteomes" id="UP000268857"/>
    </source>
</evidence>
<keyword evidence="1" id="KW-1133">Transmembrane helix</keyword>
<proteinExistence type="predicted"/>
<keyword evidence="1" id="KW-0812">Transmembrane</keyword>
<feature type="transmembrane region" description="Helical" evidence="1">
    <location>
        <begin position="333"/>
        <end position="352"/>
    </location>
</feature>
<dbReference type="OrthoDB" id="9789113at2"/>
<name>A0A433NH73_CHLFR</name>
<dbReference type="STRING" id="211165.GCA_000317285_04128"/>
<dbReference type="RefSeq" id="WP_016875314.1">
    <property type="nucleotide sequence ID" value="NZ_AJLN01000101.1"/>
</dbReference>
<dbReference type="Gene3D" id="1.20.144.10">
    <property type="entry name" value="Phosphatidic acid phosphatase type 2/haloperoxidase"/>
    <property type="match status" value="2"/>
</dbReference>
<feature type="transmembrane region" description="Helical" evidence="1">
    <location>
        <begin position="358"/>
        <end position="379"/>
    </location>
</feature>
<sequence>MGTQIDKFPNDNPLIQPIHTTVKGRARYKVNGLYGSQALKSYLELRLSQEEKIAEVRANHFTGNVLVIFDSPQSPNAIASLILDVVLDYRIEDRKLPVRTTSLKTVLAEAKNLQRQEKRNIFIQKFKLPSVALLTTAAGLSIATGRLTNAVVITGIAIANAAIGYAKSQMVDSAQTPTQRKVKAGRQLAIVSGVISSLVFCTLLMHASGLDAVILLAIQRLHTPILDTIMLGITSFGNPPVLLLICLGLAIGPLFYKRRREATSLGIAAIGALGLNYWLKLLFGRARPALWDWIIHVGHHSFPSGHAMGSMVIYGFLAYVLAKQFPQWRRQIFASMTGLIIAIGFSRLYLGVHWPTDVAAGYAVGLVWLIACIIGMELWQKYSLLGGASQEEAIAPSTQTYFLPA</sequence>
<dbReference type="SMART" id="SM00014">
    <property type="entry name" value="acidPPc"/>
    <property type="match status" value="1"/>
</dbReference>
<feature type="transmembrane region" description="Helical" evidence="1">
    <location>
        <begin position="303"/>
        <end position="321"/>
    </location>
</feature>
<keyword evidence="4" id="KW-1185">Reference proteome</keyword>
<organism evidence="3 4">
    <name type="scientific">Chlorogloeopsis fritschii PCC 6912</name>
    <dbReference type="NCBI Taxonomy" id="211165"/>
    <lineage>
        <taxon>Bacteria</taxon>
        <taxon>Bacillati</taxon>
        <taxon>Cyanobacteriota</taxon>
        <taxon>Cyanophyceae</taxon>
        <taxon>Nostocales</taxon>
        <taxon>Chlorogloeopsidaceae</taxon>
        <taxon>Chlorogloeopsis</taxon>
    </lineage>
</organism>
<dbReference type="Pfam" id="PF01569">
    <property type="entry name" value="PAP2"/>
    <property type="match status" value="1"/>
</dbReference>